<evidence type="ECO:0000256" key="1">
    <source>
        <dbReference type="ARBA" id="ARBA00004418"/>
    </source>
</evidence>
<dbReference type="SUPFAM" id="SSF53850">
    <property type="entry name" value="Periplasmic binding protein-like II"/>
    <property type="match status" value="1"/>
</dbReference>
<feature type="signal peptide" evidence="4">
    <location>
        <begin position="1"/>
        <end position="21"/>
    </location>
</feature>
<dbReference type="AlphaFoldDB" id="A0A437LXH7"/>
<dbReference type="RefSeq" id="WP_127790143.1">
    <property type="nucleotide sequence ID" value="NZ_SACL01000014.1"/>
</dbReference>
<protein>
    <submittedName>
        <fullName evidence="6">ABC transporter substrate-binding protein</fullName>
    </submittedName>
</protein>
<dbReference type="InterPro" id="IPR039424">
    <property type="entry name" value="SBP_5"/>
</dbReference>
<sequence length="532" mass="59489">MQRRHLLASPLALATPAFAQADSRPVLTVAVQKISNSNTLEPPREQSNVGFRLSGLFSETLIGTDWTGDLSAKPELATAWRRVDARTLEFTLRPDVKMHDGRVMTAEDIAFSLGAERLYGSGEASTTRGVLAGATGKEPPGDVVAAARRSFPGFEKVEIVSENTIRFVNRTPDLTLEGRMTQNVGAIFSREAFRAAESWLGWARRPVGSGPYAVGDYRPDVSLMLEAHDEYWGGRPPARRIRVLEVPEVSSRINGLASGEYDFACDIPPDQIGSVERHPRFEVLGSAINNMRIICFDTGHPLLRNPLLRRAMAHAVDRDTIVQALWAGRTEVPKGLQLESFGQMHVGEHQTPRFDLNEAKRLVRESGYRGEPIPYRLLNNYYTGQVPTAQILQEMWRAAGINVQIEMRENWSQVNDRGTQRGIRDWSCTAVFPDPVATLVRAMGPNGELQRSGEWKNEEFNRLVSVLETSTEAADRRAAHARMLDIIEREDPGYIVLHQAATFTAKRRDIRWRAPRGWPLDFRAGNLAFRAS</sequence>
<dbReference type="PANTHER" id="PTHR30290">
    <property type="entry name" value="PERIPLASMIC BINDING COMPONENT OF ABC TRANSPORTER"/>
    <property type="match status" value="1"/>
</dbReference>
<feature type="domain" description="Solute-binding protein family 5" evidence="5">
    <location>
        <begin position="73"/>
        <end position="423"/>
    </location>
</feature>
<evidence type="ECO:0000313" key="6">
    <source>
        <dbReference type="EMBL" id="RVT90099.1"/>
    </source>
</evidence>
<dbReference type="GO" id="GO:1904680">
    <property type="term" value="F:peptide transmembrane transporter activity"/>
    <property type="evidence" value="ECO:0007669"/>
    <property type="project" value="TreeGrafter"/>
</dbReference>
<dbReference type="PANTHER" id="PTHR30290:SF38">
    <property type="entry name" value="D,D-DIPEPTIDE-BINDING PERIPLASMIC PROTEIN DDPA-RELATED"/>
    <property type="match status" value="1"/>
</dbReference>
<dbReference type="GO" id="GO:0015833">
    <property type="term" value="P:peptide transport"/>
    <property type="evidence" value="ECO:0007669"/>
    <property type="project" value="TreeGrafter"/>
</dbReference>
<dbReference type="OrthoDB" id="9803988at2"/>
<dbReference type="Gene3D" id="3.90.76.10">
    <property type="entry name" value="Dipeptide-binding Protein, Domain 1"/>
    <property type="match status" value="1"/>
</dbReference>
<comment type="similarity">
    <text evidence="2">Belongs to the bacterial solute-binding protein 5 family.</text>
</comment>
<dbReference type="PIRSF" id="PIRSF002741">
    <property type="entry name" value="MppA"/>
    <property type="match status" value="1"/>
</dbReference>
<reference evidence="6 7" key="1">
    <citation type="submission" date="2019-01" db="EMBL/GenBank/DDBJ databases">
        <authorList>
            <person name="Chen W.-M."/>
        </authorList>
    </citation>
    <scope>NUCLEOTIDE SEQUENCE [LARGE SCALE GENOMIC DNA]</scope>
    <source>
        <strain evidence="6 7">CCP-6</strain>
    </source>
</reference>
<organism evidence="6 7">
    <name type="scientific">Rhodovarius crocodyli</name>
    <dbReference type="NCBI Taxonomy" id="1979269"/>
    <lineage>
        <taxon>Bacteria</taxon>
        <taxon>Pseudomonadati</taxon>
        <taxon>Pseudomonadota</taxon>
        <taxon>Alphaproteobacteria</taxon>
        <taxon>Acetobacterales</taxon>
        <taxon>Roseomonadaceae</taxon>
        <taxon>Rhodovarius</taxon>
    </lineage>
</organism>
<feature type="chain" id="PRO_5019425067" evidence="4">
    <location>
        <begin position="22"/>
        <end position="532"/>
    </location>
</feature>
<dbReference type="Gene3D" id="3.10.105.10">
    <property type="entry name" value="Dipeptide-binding Protein, Domain 3"/>
    <property type="match status" value="1"/>
</dbReference>
<accession>A0A437LXH7</accession>
<keyword evidence="3 4" id="KW-0732">Signal</keyword>
<evidence type="ECO:0000256" key="4">
    <source>
        <dbReference type="SAM" id="SignalP"/>
    </source>
</evidence>
<dbReference type="Proteomes" id="UP000282957">
    <property type="component" value="Unassembled WGS sequence"/>
</dbReference>
<dbReference type="EMBL" id="SACL01000014">
    <property type="protein sequence ID" value="RVT90099.1"/>
    <property type="molecule type" value="Genomic_DNA"/>
</dbReference>
<proteinExistence type="inferred from homology"/>
<gene>
    <name evidence="6" type="ORF">EOD42_24020</name>
</gene>
<dbReference type="GO" id="GO:0043190">
    <property type="term" value="C:ATP-binding cassette (ABC) transporter complex"/>
    <property type="evidence" value="ECO:0007669"/>
    <property type="project" value="InterPro"/>
</dbReference>
<evidence type="ECO:0000256" key="2">
    <source>
        <dbReference type="ARBA" id="ARBA00005695"/>
    </source>
</evidence>
<keyword evidence="7" id="KW-1185">Reference proteome</keyword>
<dbReference type="InterPro" id="IPR030678">
    <property type="entry name" value="Peptide/Ni-bd"/>
</dbReference>
<dbReference type="InterPro" id="IPR000914">
    <property type="entry name" value="SBP_5_dom"/>
</dbReference>
<dbReference type="GO" id="GO:0030288">
    <property type="term" value="C:outer membrane-bounded periplasmic space"/>
    <property type="evidence" value="ECO:0007669"/>
    <property type="project" value="UniProtKB-ARBA"/>
</dbReference>
<evidence type="ECO:0000313" key="7">
    <source>
        <dbReference type="Proteomes" id="UP000282957"/>
    </source>
</evidence>
<dbReference type="Gene3D" id="3.40.190.10">
    <property type="entry name" value="Periplasmic binding protein-like II"/>
    <property type="match status" value="1"/>
</dbReference>
<evidence type="ECO:0000259" key="5">
    <source>
        <dbReference type="Pfam" id="PF00496"/>
    </source>
</evidence>
<evidence type="ECO:0000256" key="3">
    <source>
        <dbReference type="ARBA" id="ARBA00022729"/>
    </source>
</evidence>
<comment type="subcellular location">
    <subcellularLocation>
        <location evidence="1">Periplasm</location>
    </subcellularLocation>
</comment>
<dbReference type="Pfam" id="PF00496">
    <property type="entry name" value="SBP_bac_5"/>
    <property type="match status" value="1"/>
</dbReference>
<name>A0A437LXH7_9PROT</name>
<comment type="caution">
    <text evidence="6">The sequence shown here is derived from an EMBL/GenBank/DDBJ whole genome shotgun (WGS) entry which is preliminary data.</text>
</comment>